<comment type="caution">
    <text evidence="2">The sequence shown here is derived from an EMBL/GenBank/DDBJ whole genome shotgun (WGS) entry which is preliminary data.</text>
</comment>
<evidence type="ECO:0000256" key="1">
    <source>
        <dbReference type="SAM" id="MobiDB-lite"/>
    </source>
</evidence>
<reference evidence="2" key="1">
    <citation type="submission" date="2023-11" db="EMBL/GenBank/DDBJ databases">
        <title>The genome sequences of three competitors of mushroom-forming fungi.</title>
        <authorList>
            <person name="Beijen E."/>
            <person name="Ohm R.A."/>
        </authorList>
    </citation>
    <scope>NUCLEOTIDE SEQUENCE</scope>
    <source>
        <strain evidence="2">CBS 100526</strain>
    </source>
</reference>
<accession>A0AAE1II92</accession>
<dbReference type="EMBL" id="JAWRVG010000005">
    <property type="protein sequence ID" value="KAK4082210.1"/>
    <property type="molecule type" value="Genomic_DNA"/>
</dbReference>
<keyword evidence="3" id="KW-1185">Reference proteome</keyword>
<dbReference type="RefSeq" id="XP_062758878.1">
    <property type="nucleotide sequence ID" value="XM_062896158.1"/>
</dbReference>
<proteinExistence type="predicted"/>
<dbReference type="Proteomes" id="UP001273209">
    <property type="component" value="Unassembled WGS sequence"/>
</dbReference>
<evidence type="ECO:0000313" key="2">
    <source>
        <dbReference type="EMBL" id="KAK4082210.1"/>
    </source>
</evidence>
<evidence type="ECO:0000313" key="3">
    <source>
        <dbReference type="Proteomes" id="UP001273209"/>
    </source>
</evidence>
<organism evidence="2 3">
    <name type="scientific">Trichoderma aggressivum f. europaeum</name>
    <dbReference type="NCBI Taxonomy" id="173218"/>
    <lineage>
        <taxon>Eukaryota</taxon>
        <taxon>Fungi</taxon>
        <taxon>Dikarya</taxon>
        <taxon>Ascomycota</taxon>
        <taxon>Pezizomycotina</taxon>
        <taxon>Sordariomycetes</taxon>
        <taxon>Hypocreomycetidae</taxon>
        <taxon>Hypocreales</taxon>
        <taxon>Hypocreaceae</taxon>
        <taxon>Trichoderma</taxon>
    </lineage>
</organism>
<protein>
    <submittedName>
        <fullName evidence="2">Uncharacterized protein</fullName>
    </submittedName>
</protein>
<sequence length="229" mass="24824">MTRRCRIIVAPTTCAEMPQPPIGGPACGRGRERAASGHGGASDKAGQKGPAPCAWPAPRDASGSTACARLELERRTRLEAEEARVQGSVFVLDANGWSSEMAWHCRHWRRDERGLIIAHLTHHPMWPAAAAVPGIANQAMPHRVLTVEPTRWVTNRIPSFSGVRQDMGMGIKIATLNGPAPALVVDPGEPDARLKCLRTSDLSSASESSTLCLFRQVMEMFSTCQVERV</sequence>
<dbReference type="AlphaFoldDB" id="A0AAE1II92"/>
<feature type="region of interest" description="Disordered" evidence="1">
    <location>
        <begin position="19"/>
        <end position="62"/>
    </location>
</feature>
<name>A0AAE1II92_9HYPO</name>
<dbReference type="GeneID" id="87916063"/>
<gene>
    <name evidence="2" type="ORF">Triagg1_2022</name>
</gene>